<evidence type="ECO:0000313" key="3">
    <source>
        <dbReference type="Proteomes" id="UP000288216"/>
    </source>
</evidence>
<keyword evidence="3" id="KW-1185">Reference proteome</keyword>
<dbReference type="AlphaFoldDB" id="A0A401QAP6"/>
<accession>A0A401QAP6</accession>
<evidence type="ECO:0000313" key="2">
    <source>
        <dbReference type="EMBL" id="GCB82455.1"/>
    </source>
</evidence>
<sequence length="104" mass="11234">MSRTPSLCLAVRLDGWEGCKNIRKGIGLGPPALPVDHPGLQEAAADEPSRRKRQANVDSRAVPSELSVASRRAPGLAGGEESFICLPWIHEHPVTFIRMVLADV</sequence>
<feature type="region of interest" description="Disordered" evidence="1">
    <location>
        <begin position="31"/>
        <end position="66"/>
    </location>
</feature>
<comment type="caution">
    <text evidence="2">The sequence shown here is derived from an EMBL/GenBank/DDBJ whole genome shotgun (WGS) entry which is preliminary data.</text>
</comment>
<protein>
    <submittedName>
        <fullName evidence="2">Uncharacterized protein</fullName>
    </submittedName>
</protein>
<evidence type="ECO:0000256" key="1">
    <source>
        <dbReference type="SAM" id="MobiDB-lite"/>
    </source>
</evidence>
<gene>
    <name evidence="2" type="ORF">scyTo_0022002</name>
</gene>
<dbReference type="Proteomes" id="UP000288216">
    <property type="component" value="Unassembled WGS sequence"/>
</dbReference>
<dbReference type="EMBL" id="BFAA01020801">
    <property type="protein sequence ID" value="GCB82455.1"/>
    <property type="molecule type" value="Genomic_DNA"/>
</dbReference>
<name>A0A401QAP6_SCYTO</name>
<reference evidence="2 3" key="1">
    <citation type="journal article" date="2018" name="Nat. Ecol. Evol.">
        <title>Shark genomes provide insights into elasmobranch evolution and the origin of vertebrates.</title>
        <authorList>
            <person name="Hara Y"/>
            <person name="Yamaguchi K"/>
            <person name="Onimaru K"/>
            <person name="Kadota M"/>
            <person name="Koyanagi M"/>
            <person name="Keeley SD"/>
            <person name="Tatsumi K"/>
            <person name="Tanaka K"/>
            <person name="Motone F"/>
            <person name="Kageyama Y"/>
            <person name="Nozu R"/>
            <person name="Adachi N"/>
            <person name="Nishimura O"/>
            <person name="Nakagawa R"/>
            <person name="Tanegashima C"/>
            <person name="Kiyatake I"/>
            <person name="Matsumoto R"/>
            <person name="Murakumo K"/>
            <person name="Nishida K"/>
            <person name="Terakita A"/>
            <person name="Kuratani S"/>
            <person name="Sato K"/>
            <person name="Hyodo S Kuraku.S."/>
        </authorList>
    </citation>
    <scope>NUCLEOTIDE SEQUENCE [LARGE SCALE GENOMIC DNA]</scope>
</reference>
<organism evidence="2 3">
    <name type="scientific">Scyliorhinus torazame</name>
    <name type="common">Cloudy catshark</name>
    <name type="synonym">Catulus torazame</name>
    <dbReference type="NCBI Taxonomy" id="75743"/>
    <lineage>
        <taxon>Eukaryota</taxon>
        <taxon>Metazoa</taxon>
        <taxon>Chordata</taxon>
        <taxon>Craniata</taxon>
        <taxon>Vertebrata</taxon>
        <taxon>Chondrichthyes</taxon>
        <taxon>Elasmobranchii</taxon>
        <taxon>Galeomorphii</taxon>
        <taxon>Galeoidea</taxon>
        <taxon>Carcharhiniformes</taxon>
        <taxon>Scyliorhinidae</taxon>
        <taxon>Scyliorhinus</taxon>
    </lineage>
</organism>
<proteinExistence type="predicted"/>